<feature type="domain" description="S100/CaBP-9k-type calcium binding subdomain" evidence="1">
    <location>
        <begin position="18"/>
        <end position="59"/>
    </location>
</feature>
<dbReference type="GO" id="GO:0042742">
    <property type="term" value="P:defense response to bacterium"/>
    <property type="evidence" value="ECO:0007669"/>
    <property type="project" value="Ensembl"/>
</dbReference>
<dbReference type="Pfam" id="PF01023">
    <property type="entry name" value="S_100"/>
    <property type="match status" value="1"/>
</dbReference>
<dbReference type="OrthoDB" id="9402565at2759"/>
<evidence type="ECO:0000313" key="2">
    <source>
        <dbReference type="Proteomes" id="UP001652624"/>
    </source>
</evidence>
<dbReference type="AlphaFoldDB" id="A0A1S2ZVZ8"/>
<evidence type="ECO:0000313" key="3">
    <source>
        <dbReference type="RefSeq" id="XP_007525449.1"/>
    </source>
</evidence>
<dbReference type="PANTHER" id="PTHR11639:SF4">
    <property type="entry name" value="PROTEIN S100-A14"/>
    <property type="match status" value="1"/>
</dbReference>
<dbReference type="GO" id="GO:0048306">
    <property type="term" value="F:calcium-dependent protein binding"/>
    <property type="evidence" value="ECO:0007669"/>
    <property type="project" value="TreeGrafter"/>
</dbReference>
<dbReference type="InParanoid" id="A0A1S2ZVZ8"/>
<dbReference type="Proteomes" id="UP001652624">
    <property type="component" value="Chromosome 11"/>
</dbReference>
<dbReference type="Gene3D" id="1.10.238.10">
    <property type="entry name" value="EF-hand"/>
    <property type="match status" value="1"/>
</dbReference>
<accession>A0A1S2ZVZ8</accession>
<dbReference type="STRING" id="9365.ENSEEUP00000005351"/>
<dbReference type="eggNOG" id="ENOG502SB9V">
    <property type="taxonomic scope" value="Eukaryota"/>
</dbReference>
<dbReference type="RefSeq" id="XP_007525449.1">
    <property type="nucleotide sequence ID" value="XM_007525387.3"/>
</dbReference>
<dbReference type="GO" id="GO:0048471">
    <property type="term" value="C:perinuclear region of cytoplasm"/>
    <property type="evidence" value="ECO:0007669"/>
    <property type="project" value="Ensembl"/>
</dbReference>
<name>A0A1S2ZVZ8_ERIEU</name>
<dbReference type="GeneID" id="103115598"/>
<dbReference type="OMA" id="NFHQYSA"/>
<dbReference type="InterPro" id="IPR013787">
    <property type="entry name" value="S100_Ca-bd_sub"/>
</dbReference>
<dbReference type="GO" id="GO:0071624">
    <property type="term" value="P:positive regulation of granulocyte chemotaxis"/>
    <property type="evidence" value="ECO:0007669"/>
    <property type="project" value="Ensembl"/>
</dbReference>
<keyword evidence="2" id="KW-1185">Reference proteome</keyword>
<dbReference type="GO" id="GO:0005615">
    <property type="term" value="C:extracellular space"/>
    <property type="evidence" value="ECO:0007669"/>
    <property type="project" value="TreeGrafter"/>
</dbReference>
<evidence type="ECO:0000259" key="1">
    <source>
        <dbReference type="SMART" id="SM01394"/>
    </source>
</evidence>
<dbReference type="PANTHER" id="PTHR11639">
    <property type="entry name" value="S100 CALCIUM-BINDING PROTEIN"/>
    <property type="match status" value="1"/>
</dbReference>
<sequence>MGQCQSANAEDAQEFSDVEKAIETLIQNFHQYAVEGSKEALTSSELHNLITQQLSHLMPSTCGLEEKIAHLGGCGDSRVEFGTFWELIGEAAKNVKMETPGRGS</sequence>
<proteinExistence type="predicted"/>
<gene>
    <name evidence="3" type="primary">S100A14</name>
</gene>
<dbReference type="CTD" id="57402"/>
<dbReference type="InterPro" id="IPR011992">
    <property type="entry name" value="EF-hand-dom_pair"/>
</dbReference>
<dbReference type="GO" id="GO:0005509">
    <property type="term" value="F:calcium ion binding"/>
    <property type="evidence" value="ECO:0007669"/>
    <property type="project" value="TreeGrafter"/>
</dbReference>
<dbReference type="GO" id="GO:0034142">
    <property type="term" value="P:toll-like receptor 4 signaling pathway"/>
    <property type="evidence" value="ECO:0007669"/>
    <property type="project" value="Ensembl"/>
</dbReference>
<protein>
    <submittedName>
        <fullName evidence="3">Protein S100-A14</fullName>
    </submittedName>
</protein>
<dbReference type="SMART" id="SM01394">
    <property type="entry name" value="S_100"/>
    <property type="match status" value="1"/>
</dbReference>
<dbReference type="FunCoup" id="A0A1S2ZVZ8">
    <property type="interactions" value="59"/>
</dbReference>
<reference evidence="3" key="1">
    <citation type="submission" date="2025-08" db="UniProtKB">
        <authorList>
            <consortium name="RefSeq"/>
        </authorList>
    </citation>
    <scope>IDENTIFICATION</scope>
</reference>
<dbReference type="CDD" id="cd05022">
    <property type="entry name" value="S-100A13"/>
    <property type="match status" value="1"/>
</dbReference>
<dbReference type="GO" id="GO:0090026">
    <property type="term" value="P:positive regulation of monocyte chemotaxis"/>
    <property type="evidence" value="ECO:0007669"/>
    <property type="project" value="Ensembl"/>
</dbReference>
<dbReference type="GO" id="GO:0042379">
    <property type="term" value="F:chemokine receptor binding"/>
    <property type="evidence" value="ECO:0007669"/>
    <property type="project" value="Ensembl"/>
</dbReference>
<dbReference type="SUPFAM" id="SSF47473">
    <property type="entry name" value="EF-hand"/>
    <property type="match status" value="1"/>
</dbReference>
<dbReference type="GO" id="GO:0032496">
    <property type="term" value="P:response to lipopolysaccharide"/>
    <property type="evidence" value="ECO:0007669"/>
    <property type="project" value="Ensembl"/>
</dbReference>
<organism evidence="2 3">
    <name type="scientific">Erinaceus europaeus</name>
    <name type="common">Western European hedgehog</name>
    <dbReference type="NCBI Taxonomy" id="9365"/>
    <lineage>
        <taxon>Eukaryota</taxon>
        <taxon>Metazoa</taxon>
        <taxon>Chordata</taxon>
        <taxon>Craniata</taxon>
        <taxon>Vertebrata</taxon>
        <taxon>Euteleostomi</taxon>
        <taxon>Mammalia</taxon>
        <taxon>Eutheria</taxon>
        <taxon>Laurasiatheria</taxon>
        <taxon>Eulipotyphla</taxon>
        <taxon>Erinaceidae</taxon>
        <taxon>Erinaceinae</taxon>
        <taxon>Erinaceus</taxon>
    </lineage>
</organism>